<dbReference type="PANTHER" id="PTHR43311">
    <property type="entry name" value="GLUTAMATE--TRNA LIGASE"/>
    <property type="match status" value="1"/>
</dbReference>
<evidence type="ECO:0000313" key="10">
    <source>
        <dbReference type="EMBL" id="PKM91367.1"/>
    </source>
</evidence>
<feature type="binding site" evidence="7">
    <location>
        <position position="109"/>
    </location>
    <ligand>
        <name>Zn(2+)</name>
        <dbReference type="ChEBI" id="CHEBI:29105"/>
    </ligand>
</feature>
<evidence type="ECO:0000256" key="3">
    <source>
        <dbReference type="ARBA" id="ARBA00022741"/>
    </source>
</evidence>
<evidence type="ECO:0000313" key="11">
    <source>
        <dbReference type="Proteomes" id="UP000233517"/>
    </source>
</evidence>
<keyword evidence="2 7" id="KW-0436">Ligase</keyword>
<feature type="short sequence motif" description="'HIGH' region" evidence="7">
    <location>
        <begin position="10"/>
        <end position="20"/>
    </location>
</feature>
<protein>
    <recommendedName>
        <fullName evidence="7">Glutamate--tRNA ligase</fullName>
        <ecNumber evidence="7">6.1.1.17</ecNumber>
    </recommendedName>
    <alternativeName>
        <fullName evidence="7">Glutamyl-tRNA synthetase</fullName>
        <shortName evidence="7">GluRS</shortName>
    </alternativeName>
</protein>
<dbReference type="InterPro" id="IPR000924">
    <property type="entry name" value="Glu/Gln-tRNA-synth"/>
</dbReference>
<name>A0A2N2E9G6_9BACT</name>
<dbReference type="InterPro" id="IPR049940">
    <property type="entry name" value="GluQ/Sye"/>
</dbReference>
<dbReference type="InterPro" id="IPR014729">
    <property type="entry name" value="Rossmann-like_a/b/a_fold"/>
</dbReference>
<dbReference type="Proteomes" id="UP000233517">
    <property type="component" value="Unassembled WGS sequence"/>
</dbReference>
<organism evidence="10 11">
    <name type="scientific">Candidatus Falkowbacteria bacterium HGW-Falkowbacteria-1</name>
    <dbReference type="NCBI Taxonomy" id="2013768"/>
    <lineage>
        <taxon>Bacteria</taxon>
        <taxon>Candidatus Falkowiibacteriota</taxon>
    </lineage>
</organism>
<dbReference type="InterPro" id="IPR045462">
    <property type="entry name" value="aa-tRNA-synth_I_cd-bd"/>
</dbReference>
<comment type="subcellular location">
    <subcellularLocation>
        <location evidence="7">Cytoplasm</location>
    </subcellularLocation>
</comment>
<dbReference type="PROSITE" id="PS00178">
    <property type="entry name" value="AA_TRNA_LIGASE_I"/>
    <property type="match status" value="1"/>
</dbReference>
<keyword evidence="4 7" id="KW-0067">ATP-binding</keyword>
<dbReference type="NCBIfam" id="TIGR00464">
    <property type="entry name" value="gltX_bact"/>
    <property type="match status" value="1"/>
</dbReference>
<dbReference type="GO" id="GO:0004818">
    <property type="term" value="F:glutamate-tRNA ligase activity"/>
    <property type="evidence" value="ECO:0007669"/>
    <property type="project" value="UniProtKB-UniRule"/>
</dbReference>
<dbReference type="SUPFAM" id="SSF48163">
    <property type="entry name" value="An anticodon-binding domain of class I aminoacyl-tRNA synthetases"/>
    <property type="match status" value="1"/>
</dbReference>
<keyword evidence="7" id="KW-0862">Zinc</keyword>
<dbReference type="GO" id="GO:0005524">
    <property type="term" value="F:ATP binding"/>
    <property type="evidence" value="ECO:0007669"/>
    <property type="project" value="UniProtKB-UniRule"/>
</dbReference>
<feature type="binding site" evidence="7">
    <location>
        <position position="134"/>
    </location>
    <ligand>
        <name>Zn(2+)</name>
        <dbReference type="ChEBI" id="CHEBI:29105"/>
    </ligand>
</feature>
<dbReference type="AlphaFoldDB" id="A0A2N2E9G6"/>
<dbReference type="InterPro" id="IPR008925">
    <property type="entry name" value="aa_tRNA-synth_I_cd-bd_sf"/>
</dbReference>
<dbReference type="GO" id="GO:0006424">
    <property type="term" value="P:glutamyl-tRNA aminoacylation"/>
    <property type="evidence" value="ECO:0007669"/>
    <property type="project" value="UniProtKB-UniRule"/>
</dbReference>
<comment type="subunit">
    <text evidence="7">Monomer.</text>
</comment>
<comment type="function">
    <text evidence="7">Catalyzes the attachment of glutamate to tRNA(Glu) in a two-step reaction: glutamate is first activated by ATP to form Glu-AMP and then transferred to the acceptor end of tRNA(Glu).</text>
</comment>
<keyword evidence="7" id="KW-0963">Cytoplasm</keyword>
<feature type="binding site" evidence="7">
    <location>
        <position position="136"/>
    </location>
    <ligand>
        <name>Zn(2+)</name>
        <dbReference type="ChEBI" id="CHEBI:29105"/>
    </ligand>
</feature>
<dbReference type="EMBL" id="PHAI01000002">
    <property type="protein sequence ID" value="PKM91367.1"/>
    <property type="molecule type" value="Genomic_DNA"/>
</dbReference>
<dbReference type="Gene3D" id="1.10.10.350">
    <property type="match status" value="1"/>
</dbReference>
<comment type="catalytic activity">
    <reaction evidence="7">
        <text>tRNA(Glu) + L-glutamate + ATP = L-glutamyl-tRNA(Glu) + AMP + diphosphate</text>
        <dbReference type="Rhea" id="RHEA:23540"/>
        <dbReference type="Rhea" id="RHEA-COMP:9663"/>
        <dbReference type="Rhea" id="RHEA-COMP:9680"/>
        <dbReference type="ChEBI" id="CHEBI:29985"/>
        <dbReference type="ChEBI" id="CHEBI:30616"/>
        <dbReference type="ChEBI" id="CHEBI:33019"/>
        <dbReference type="ChEBI" id="CHEBI:78442"/>
        <dbReference type="ChEBI" id="CHEBI:78520"/>
        <dbReference type="ChEBI" id="CHEBI:456215"/>
        <dbReference type="EC" id="6.1.1.17"/>
    </reaction>
</comment>
<dbReference type="InterPro" id="IPR020751">
    <property type="entry name" value="aa-tRNA-synth_I_codon-bd_sub2"/>
</dbReference>
<evidence type="ECO:0000259" key="9">
    <source>
        <dbReference type="Pfam" id="PF19269"/>
    </source>
</evidence>
<dbReference type="GO" id="GO:0005737">
    <property type="term" value="C:cytoplasm"/>
    <property type="evidence" value="ECO:0007669"/>
    <property type="project" value="UniProtKB-SubCell"/>
</dbReference>
<dbReference type="CDD" id="cd00808">
    <property type="entry name" value="GluRS_core"/>
    <property type="match status" value="1"/>
</dbReference>
<keyword evidence="5 7" id="KW-0648">Protein biosynthesis</keyword>
<comment type="caution">
    <text evidence="10">The sequence shown here is derived from an EMBL/GenBank/DDBJ whole genome shotgun (WGS) entry which is preliminary data.</text>
</comment>
<feature type="binding site" evidence="7">
    <location>
        <position position="254"/>
    </location>
    <ligand>
        <name>ATP</name>
        <dbReference type="ChEBI" id="CHEBI:30616"/>
    </ligand>
</feature>
<proteinExistence type="inferred from homology"/>
<dbReference type="PRINTS" id="PR00987">
    <property type="entry name" value="TRNASYNTHGLU"/>
</dbReference>
<dbReference type="PANTHER" id="PTHR43311:SF2">
    <property type="entry name" value="GLUTAMATE--TRNA LIGASE, MITOCHONDRIAL-RELATED"/>
    <property type="match status" value="1"/>
</dbReference>
<dbReference type="InterPro" id="IPR033910">
    <property type="entry name" value="GluRS_core"/>
</dbReference>
<evidence type="ECO:0000256" key="2">
    <source>
        <dbReference type="ARBA" id="ARBA00022598"/>
    </source>
</evidence>
<keyword evidence="3 7" id="KW-0547">Nucleotide-binding</keyword>
<accession>A0A2N2E9G6</accession>
<feature type="short sequence motif" description="'KMSKS' region" evidence="7">
    <location>
        <begin position="251"/>
        <end position="255"/>
    </location>
</feature>
<comment type="similarity">
    <text evidence="1 7">Belongs to the class-I aminoacyl-tRNA synthetase family. Glutamate--tRNA ligase type 1 subfamily.</text>
</comment>
<keyword evidence="7" id="KW-0479">Metal-binding</keyword>
<dbReference type="Pfam" id="PF19269">
    <property type="entry name" value="Anticodon_2"/>
    <property type="match status" value="1"/>
</dbReference>
<reference evidence="10 11" key="1">
    <citation type="journal article" date="2017" name="ISME J.">
        <title>Potential for microbial H2 and metal transformations associated with novel bacteria and archaea in deep terrestrial subsurface sediments.</title>
        <authorList>
            <person name="Hernsdorf A.W."/>
            <person name="Amano Y."/>
            <person name="Miyakawa K."/>
            <person name="Ise K."/>
            <person name="Suzuki Y."/>
            <person name="Anantharaman K."/>
            <person name="Probst A."/>
            <person name="Burstein D."/>
            <person name="Thomas B.C."/>
            <person name="Banfield J.F."/>
        </authorList>
    </citation>
    <scope>NUCLEOTIDE SEQUENCE [LARGE SCALE GENOMIC DNA]</scope>
    <source>
        <strain evidence="10">HGW-Falkowbacteria-1</strain>
    </source>
</reference>
<dbReference type="InterPro" id="IPR020058">
    <property type="entry name" value="Glu/Gln-tRNA-synth_Ib_cat-dom"/>
</dbReference>
<dbReference type="EC" id="6.1.1.17" evidence="7"/>
<gene>
    <name evidence="7" type="primary">gltX</name>
    <name evidence="10" type="ORF">CVU82_02105</name>
</gene>
<dbReference type="FunFam" id="3.40.50.620:FF:000045">
    <property type="entry name" value="Glutamate--tRNA ligase, mitochondrial"/>
    <property type="match status" value="1"/>
</dbReference>
<comment type="cofactor">
    <cofactor evidence="7">
        <name>Zn(2+)</name>
        <dbReference type="ChEBI" id="CHEBI:29105"/>
    </cofactor>
    <text evidence="7">Binds 1 zinc ion per subunit.</text>
</comment>
<dbReference type="SUPFAM" id="SSF52374">
    <property type="entry name" value="Nucleotidylyl transferase"/>
    <property type="match status" value="1"/>
</dbReference>
<evidence type="ECO:0000256" key="1">
    <source>
        <dbReference type="ARBA" id="ARBA00007894"/>
    </source>
</evidence>
<dbReference type="Gene3D" id="3.40.50.620">
    <property type="entry name" value="HUPs"/>
    <property type="match status" value="1"/>
</dbReference>
<evidence type="ECO:0000259" key="8">
    <source>
        <dbReference type="Pfam" id="PF00749"/>
    </source>
</evidence>
<evidence type="ECO:0000256" key="6">
    <source>
        <dbReference type="ARBA" id="ARBA00023146"/>
    </source>
</evidence>
<keyword evidence="6 7" id="KW-0030">Aminoacyl-tRNA synthetase</keyword>
<dbReference type="InterPro" id="IPR004527">
    <property type="entry name" value="Glu-tRNA-ligase_bac/mito"/>
</dbReference>
<evidence type="ECO:0000256" key="7">
    <source>
        <dbReference type="HAMAP-Rule" id="MF_00022"/>
    </source>
</evidence>
<dbReference type="Pfam" id="PF00749">
    <property type="entry name" value="tRNA-synt_1c"/>
    <property type="match status" value="1"/>
</dbReference>
<evidence type="ECO:0000256" key="4">
    <source>
        <dbReference type="ARBA" id="ARBA00022840"/>
    </source>
</evidence>
<dbReference type="GO" id="GO:0008270">
    <property type="term" value="F:zinc ion binding"/>
    <property type="evidence" value="ECO:0007669"/>
    <property type="project" value="UniProtKB-UniRule"/>
</dbReference>
<feature type="domain" description="Aminoacyl-tRNA synthetase class I anticodon-binding" evidence="9">
    <location>
        <begin position="334"/>
        <end position="481"/>
    </location>
</feature>
<feature type="binding site" evidence="7">
    <location>
        <position position="107"/>
    </location>
    <ligand>
        <name>Zn(2+)</name>
        <dbReference type="ChEBI" id="CHEBI:29105"/>
    </ligand>
</feature>
<dbReference type="GO" id="GO:0000049">
    <property type="term" value="F:tRNA binding"/>
    <property type="evidence" value="ECO:0007669"/>
    <property type="project" value="InterPro"/>
</dbReference>
<sequence>MNKVRLRFAPSPTGFLHIGNLRSALFGYFLAKSMDGDFILRIEDTDQKREVEGAVDSLLNIFSWIGIDFDEGPHISGNYGPYTQTERLDIYQKYIKELLDKGEAYYCFCSSERLDDMRQKQQENKEAPKYDRHCRDLSKEEIEEKIKNGEKFVIRQKIPMNCCVEVYDELRGKIIFKSEDLDDHVLIKSNGVPTYQFANIVDDHLMEISHVTRGDEWLASFPKNALLYKSFGWEMPKYIHLPLILNKGGGKLSKRQGDVFVEDYRNKGYLPEAIVNFCAFLGWHPKDDQEILSMKEIIEKFSLDGMGVSPAVFDLEKLDYLNGHYIRQKNVKELSDLCKPYLLKEGLITEKSKDEDIYKTIEISQERLKKLEDIASFTHYLFMDDIVYDVELLIWKSLTLGDVKKNLLEIYSVLDKVKESDWTKECLENLVFAYLKESDKKNGDYLWPLRVSLSGQKNSPSPFELAYVLGKEKTLKRVEKAVQS</sequence>
<evidence type="ECO:0000256" key="5">
    <source>
        <dbReference type="ARBA" id="ARBA00022917"/>
    </source>
</evidence>
<dbReference type="HAMAP" id="MF_00022">
    <property type="entry name" value="Glu_tRNA_synth_type1"/>
    <property type="match status" value="1"/>
</dbReference>
<dbReference type="InterPro" id="IPR001412">
    <property type="entry name" value="aa-tRNA-synth_I_CS"/>
</dbReference>
<feature type="domain" description="Glutamyl/glutaminyl-tRNA synthetase class Ib catalytic" evidence="8">
    <location>
        <begin position="3"/>
        <end position="319"/>
    </location>
</feature>